<dbReference type="EMBL" id="BLLK01000025">
    <property type="protein sequence ID" value="GFH47913.1"/>
    <property type="molecule type" value="Genomic_DNA"/>
</dbReference>
<keyword evidence="3" id="KW-1185">Reference proteome</keyword>
<accession>A0AAD3H2Q3</accession>
<comment type="caution">
    <text evidence="2">The sequence shown here is derived from an EMBL/GenBank/DDBJ whole genome shotgun (WGS) entry which is preliminary data.</text>
</comment>
<feature type="region of interest" description="Disordered" evidence="1">
    <location>
        <begin position="1"/>
        <end position="25"/>
    </location>
</feature>
<dbReference type="AlphaFoldDB" id="A0AAD3H2Q3"/>
<feature type="compositionally biased region" description="Basic residues" evidence="1">
    <location>
        <begin position="15"/>
        <end position="25"/>
    </location>
</feature>
<proteinExistence type="predicted"/>
<evidence type="ECO:0000256" key="1">
    <source>
        <dbReference type="SAM" id="MobiDB-lite"/>
    </source>
</evidence>
<evidence type="ECO:0000313" key="2">
    <source>
        <dbReference type="EMBL" id="GFH47913.1"/>
    </source>
</evidence>
<reference evidence="2 3" key="1">
    <citation type="journal article" date="2021" name="Sci. Rep.">
        <title>The genome of the diatom Chaetoceros tenuissimus carries an ancient integrated fragment of an extant virus.</title>
        <authorList>
            <person name="Hongo Y."/>
            <person name="Kimura K."/>
            <person name="Takaki Y."/>
            <person name="Yoshida Y."/>
            <person name="Baba S."/>
            <person name="Kobayashi G."/>
            <person name="Nagasaki K."/>
            <person name="Hano T."/>
            <person name="Tomaru Y."/>
        </authorList>
    </citation>
    <scope>NUCLEOTIDE SEQUENCE [LARGE SCALE GENOMIC DNA]</scope>
    <source>
        <strain evidence="2 3">NIES-3715</strain>
    </source>
</reference>
<sequence length="789" mass="90817">MELEDPNQLPTQTTAKKKKPARRRYQPVVASASLQQIRDNMTLDTVKKKTKAETTFYKHQLENVRFIIWLYKNEKYRDVCLVPELIPDLQDKVENQNYDQKFLRRNGRLSAEELEVKKSKYNYTLASKFLREECLNVGGHKPIRQTVIHQNITPDVYGEYLCEIRKGNGSLLRPGVYAGLRSGLTYLFKRYNVKMSEETFEEISEILDGVKRYANEATQAGEGNIEDGKRELTFPLYRAIHKWCIQDGSPKMIHFRFFSECTFNLSCRGDQTGRVQNNHIYWKGDSTGIAFAHIKEDQMGRDPRKRLPRAIFGNPFDVLTDWNSAYFDYLVMFPEVLLDPHGPLFPGSDKNVTNNFSQQLETLLLAHLDELQKLGYRFDDIGIHSWRKAANTFMNNGSTAGPSGTATCIRSGHAIGGSRDVYVLQARGLDGYCGRTLSGRNINKAEFAAGFPDFTDVKEKMTEEEFEKANEDLEKKVMNALNNIFGKETLKRVPNLVPVLHVGLASHLHVRDELEKMYPSDSPIRCTTLFTSPEILDLKKYVKVTMPWEEDGLAYATGVPPHSIILAEIEALKHMLKDQPSQIEKMMDDRVMSGVLSENRMRDLISSEREELMGKIDVLTEMFKKQSCSAVQVQTDANGVNDDGYQYWVVNGIRQKVPPDWTFPNGPIVNVYKYWHHGDANHGIAPLKKFVRSDLTQFDNIEGKKRYLQNFDEVKKVCTMIDQEAVKKDLLKENQTESETVDIYYACKNVLGIPERTEKNRKRNFAKLKVNTVVREWRRLKHKRSDVRL</sequence>
<gene>
    <name evidence="2" type="ORF">CTEN210_04389</name>
</gene>
<dbReference type="Proteomes" id="UP001054902">
    <property type="component" value="Unassembled WGS sequence"/>
</dbReference>
<protein>
    <submittedName>
        <fullName evidence="2">Uncharacterized protein</fullName>
    </submittedName>
</protein>
<evidence type="ECO:0000313" key="3">
    <source>
        <dbReference type="Proteomes" id="UP001054902"/>
    </source>
</evidence>
<name>A0AAD3H2Q3_9STRA</name>
<organism evidence="2 3">
    <name type="scientific">Chaetoceros tenuissimus</name>
    <dbReference type="NCBI Taxonomy" id="426638"/>
    <lineage>
        <taxon>Eukaryota</taxon>
        <taxon>Sar</taxon>
        <taxon>Stramenopiles</taxon>
        <taxon>Ochrophyta</taxon>
        <taxon>Bacillariophyta</taxon>
        <taxon>Coscinodiscophyceae</taxon>
        <taxon>Chaetocerotophycidae</taxon>
        <taxon>Chaetocerotales</taxon>
        <taxon>Chaetocerotaceae</taxon>
        <taxon>Chaetoceros</taxon>
    </lineage>
</organism>